<keyword evidence="4" id="KW-1185">Reference proteome</keyword>
<dbReference type="Proteomes" id="UP000001299">
    <property type="component" value="Chromosome 1"/>
</dbReference>
<dbReference type="STRING" id="515622.bpr_I2926"/>
<protein>
    <submittedName>
        <fullName evidence="3">Acetyl-xylan esterase Est10A</fullName>
    </submittedName>
</protein>
<dbReference type="PANTHER" id="PTHR48081:SF6">
    <property type="entry name" value="PEPTIDASE S9 PROLYL OLIGOPEPTIDASE CATALYTIC DOMAIN-CONTAINING PROTEIN"/>
    <property type="match status" value="1"/>
</dbReference>
<dbReference type="AlphaFoldDB" id="E0RVX4"/>
<accession>E0RVX4</accession>
<dbReference type="GO" id="GO:0016787">
    <property type="term" value="F:hydrolase activity"/>
    <property type="evidence" value="ECO:0007669"/>
    <property type="project" value="UniProtKB-KW"/>
</dbReference>
<feature type="domain" description="BD-FAE-like" evidence="2">
    <location>
        <begin position="33"/>
        <end position="221"/>
    </location>
</feature>
<evidence type="ECO:0000259" key="2">
    <source>
        <dbReference type="Pfam" id="PF20434"/>
    </source>
</evidence>
<dbReference type="InterPro" id="IPR050300">
    <property type="entry name" value="GDXG_lipolytic_enzyme"/>
</dbReference>
<dbReference type="Gene3D" id="3.40.50.1820">
    <property type="entry name" value="alpha/beta hydrolase"/>
    <property type="match status" value="1"/>
</dbReference>
<organism evidence="3 4">
    <name type="scientific">Butyrivibrio proteoclasticus (strain ATCC 51982 / DSM 14932 / B316)</name>
    <name type="common">Clostridium proteoclasticum</name>
    <dbReference type="NCBI Taxonomy" id="515622"/>
    <lineage>
        <taxon>Bacteria</taxon>
        <taxon>Bacillati</taxon>
        <taxon>Bacillota</taxon>
        <taxon>Clostridia</taxon>
        <taxon>Lachnospirales</taxon>
        <taxon>Lachnospiraceae</taxon>
        <taxon>Butyrivibrio</taxon>
    </lineage>
</organism>
<dbReference type="RefSeq" id="WP_013282308.1">
    <property type="nucleotide sequence ID" value="NC_014387.1"/>
</dbReference>
<dbReference type="HOGENOM" id="CLU_012494_5_1_9"/>
<dbReference type="PANTHER" id="PTHR48081">
    <property type="entry name" value="AB HYDROLASE SUPERFAMILY PROTEIN C4A8.06C"/>
    <property type="match status" value="1"/>
</dbReference>
<dbReference type="EMBL" id="CP001810">
    <property type="protein sequence ID" value="ADL35656.1"/>
    <property type="molecule type" value="Genomic_DNA"/>
</dbReference>
<name>E0RVX4_BUTPB</name>
<dbReference type="InterPro" id="IPR049492">
    <property type="entry name" value="BD-FAE-like_dom"/>
</dbReference>
<dbReference type="KEGG" id="bpb:bpr_I2926"/>
<dbReference type="InterPro" id="IPR029058">
    <property type="entry name" value="AB_hydrolase_fold"/>
</dbReference>
<dbReference type="eggNOG" id="COG0657">
    <property type="taxonomic scope" value="Bacteria"/>
</dbReference>
<keyword evidence="1" id="KW-0378">Hydrolase</keyword>
<dbReference type="Pfam" id="PF20434">
    <property type="entry name" value="BD-FAE"/>
    <property type="match status" value="1"/>
</dbReference>
<evidence type="ECO:0000313" key="3">
    <source>
        <dbReference type="EMBL" id="ADL35656.1"/>
    </source>
</evidence>
<sequence length="276" mass="31049">MFYKEFLIKEEGSLEGAKLTVYIQEKSKEIKLSKRPLILLCPGGGYAYTSDREAEPMALTFLAKGFNAAILRYSCAPATYPTALLELGRAFHIIRDNADEWNVDSDAIVVEGCSAGGHLAASYACFWKKDFISEKLFGNAYNNNKEKLRPNGLMLCYPVITSGEFAHRDSFKNLLGTRYDELVDEMSLENVSCEDVPRTFIWHTYTDGSVPVENSLLFAMTLKKYNINTELHIFPVGGHGLALANKITESPSAKEVIPQCEPWTELAVTWMNQYWN</sequence>
<evidence type="ECO:0000256" key="1">
    <source>
        <dbReference type="ARBA" id="ARBA00022801"/>
    </source>
</evidence>
<reference evidence="3 4" key="1">
    <citation type="journal article" date="2010" name="PLoS ONE">
        <title>The glycobiome of the rumen bacterium Butyrivibrio proteoclasticus B316(T) highlights adaptation to a polysaccharide-rich environment.</title>
        <authorList>
            <person name="Kelly W.J."/>
            <person name="Leahy S.C."/>
            <person name="Altermann E."/>
            <person name="Yeoman C.J."/>
            <person name="Dunne J.C."/>
            <person name="Kong Z."/>
            <person name="Pacheco D.M."/>
            <person name="Li D."/>
            <person name="Noel S.J."/>
            <person name="Moon C.D."/>
            <person name="Cookson A.L."/>
            <person name="Attwood G.T."/>
        </authorList>
    </citation>
    <scope>NUCLEOTIDE SEQUENCE [LARGE SCALE GENOMIC DNA]</scope>
    <source>
        <strain evidence="4">ATCC 51982 / DSM 14932 / B316</strain>
    </source>
</reference>
<evidence type="ECO:0000313" key="4">
    <source>
        <dbReference type="Proteomes" id="UP000001299"/>
    </source>
</evidence>
<proteinExistence type="predicted"/>
<gene>
    <name evidence="3" type="primary">est10A</name>
    <name evidence="3" type="ordered locus">bpr_I2926</name>
</gene>
<dbReference type="SUPFAM" id="SSF53474">
    <property type="entry name" value="alpha/beta-Hydrolases"/>
    <property type="match status" value="1"/>
</dbReference>